<reference evidence="1 2" key="1">
    <citation type="submission" date="2023-09" db="EMBL/GenBank/DDBJ databases">
        <authorList>
            <person name="Rey-Velasco X."/>
        </authorList>
    </citation>
    <scope>NUCLEOTIDE SEQUENCE [LARGE SCALE GENOMIC DNA]</scope>
    <source>
        <strain evidence="1 2">F260</strain>
    </source>
</reference>
<dbReference type="GO" id="GO:0004601">
    <property type="term" value="F:peroxidase activity"/>
    <property type="evidence" value="ECO:0007669"/>
    <property type="project" value="UniProtKB-KW"/>
</dbReference>
<sequence length="137" mass="15035">MKRHATAVWNGSIKEGNGKISTQSGVLDQTQYSFKTRFEDGKGTNPEELIGAAHSGCFAMQLSAFLSEEGFTADTLTAKSEITFEDGTIKKSHIDLHASIPNIEKEKFEELANKAKENCPISKLLNTEITLTAKLEK</sequence>
<evidence type="ECO:0000313" key="2">
    <source>
        <dbReference type="Proteomes" id="UP001245285"/>
    </source>
</evidence>
<dbReference type="NCBIfam" id="TIGR03562">
    <property type="entry name" value="osmo_induc_OsmC"/>
    <property type="match status" value="1"/>
</dbReference>
<dbReference type="InterPro" id="IPR052707">
    <property type="entry name" value="OsmC_Ohr_Peroxiredoxin"/>
</dbReference>
<organism evidence="1 2">
    <name type="scientific">Autumnicola lenta</name>
    <dbReference type="NCBI Taxonomy" id="3075593"/>
    <lineage>
        <taxon>Bacteria</taxon>
        <taxon>Pseudomonadati</taxon>
        <taxon>Bacteroidota</taxon>
        <taxon>Flavobacteriia</taxon>
        <taxon>Flavobacteriales</taxon>
        <taxon>Flavobacteriaceae</taxon>
        <taxon>Autumnicola</taxon>
    </lineage>
</organism>
<name>A0ABU3CPB3_9FLAO</name>
<dbReference type="InterPro" id="IPR003718">
    <property type="entry name" value="OsmC/Ohr_fam"/>
</dbReference>
<dbReference type="InterPro" id="IPR015946">
    <property type="entry name" value="KH_dom-like_a/b"/>
</dbReference>
<keyword evidence="1" id="KW-0560">Oxidoreductase</keyword>
<dbReference type="InterPro" id="IPR019904">
    <property type="entry name" value="Peroxiredoxin_OsmC"/>
</dbReference>
<evidence type="ECO:0000313" key="1">
    <source>
        <dbReference type="EMBL" id="MDT0648194.1"/>
    </source>
</evidence>
<comment type="caution">
    <text evidence="1">The sequence shown here is derived from an EMBL/GenBank/DDBJ whole genome shotgun (WGS) entry which is preliminary data.</text>
</comment>
<dbReference type="PANTHER" id="PTHR42830:SF1">
    <property type="entry name" value="OSMOTICALLY INDUCIBLE FAMILY PROTEIN"/>
    <property type="match status" value="1"/>
</dbReference>
<keyword evidence="1" id="KW-0575">Peroxidase</keyword>
<keyword evidence="2" id="KW-1185">Reference proteome</keyword>
<dbReference type="Proteomes" id="UP001245285">
    <property type="component" value="Unassembled WGS sequence"/>
</dbReference>
<dbReference type="PANTHER" id="PTHR42830">
    <property type="entry name" value="OSMOTICALLY INDUCIBLE FAMILY PROTEIN"/>
    <property type="match status" value="1"/>
</dbReference>
<dbReference type="RefSeq" id="WP_311496292.1">
    <property type="nucleotide sequence ID" value="NZ_JAVRHO010000032.1"/>
</dbReference>
<dbReference type="EC" id="1.11.1.29" evidence="1"/>
<protein>
    <submittedName>
        <fullName evidence="1">OsmC family protein</fullName>
        <ecNumber evidence="1">1.11.1.29</ecNumber>
    </submittedName>
</protein>
<dbReference type="EMBL" id="JAVRHO010000032">
    <property type="protein sequence ID" value="MDT0648194.1"/>
    <property type="molecule type" value="Genomic_DNA"/>
</dbReference>
<dbReference type="SUPFAM" id="SSF82784">
    <property type="entry name" value="OsmC-like"/>
    <property type="match status" value="1"/>
</dbReference>
<accession>A0ABU3CPB3</accession>
<proteinExistence type="predicted"/>
<dbReference type="InterPro" id="IPR036102">
    <property type="entry name" value="OsmC/Ohrsf"/>
</dbReference>
<dbReference type="Pfam" id="PF02566">
    <property type="entry name" value="OsmC"/>
    <property type="match status" value="1"/>
</dbReference>
<gene>
    <name evidence="1" type="ORF">RM545_15985</name>
</gene>
<dbReference type="Gene3D" id="3.30.300.20">
    <property type="match status" value="1"/>
</dbReference>